<dbReference type="InterPro" id="IPR016181">
    <property type="entry name" value="Acyl_CoA_acyltransferase"/>
</dbReference>
<evidence type="ECO:0000259" key="1">
    <source>
        <dbReference type="PROSITE" id="PS51186"/>
    </source>
</evidence>
<feature type="domain" description="N-acetyltransferase" evidence="1">
    <location>
        <begin position="10"/>
        <end position="162"/>
    </location>
</feature>
<evidence type="ECO:0000313" key="3">
    <source>
        <dbReference type="Proteomes" id="UP000733858"/>
    </source>
</evidence>
<accession>A0ABS7M5W0</accession>
<dbReference type="RefSeq" id="WP_222141346.1">
    <property type="nucleotide sequence ID" value="NZ_JAILYI010000003.1"/>
</dbReference>
<dbReference type="Proteomes" id="UP000733858">
    <property type="component" value="Unassembled WGS sequence"/>
</dbReference>
<organism evidence="2 3">
    <name type="scientific">Rhizobium croatiense</name>
    <dbReference type="NCBI Taxonomy" id="2867516"/>
    <lineage>
        <taxon>Bacteria</taxon>
        <taxon>Pseudomonadati</taxon>
        <taxon>Pseudomonadota</taxon>
        <taxon>Alphaproteobacteria</taxon>
        <taxon>Hyphomicrobiales</taxon>
        <taxon>Rhizobiaceae</taxon>
        <taxon>Rhizobium/Agrobacterium group</taxon>
        <taxon>Rhizobium</taxon>
    </lineage>
</organism>
<sequence>MAKGLDSAGLTFRQDYFGDPAGWAALVRLLRDIFSIDIGPLRQLGGPDPTSMPFGWFDAEGELAANLSAFALPFVLNGRIVHAAGLQSGAVRPQWRGRGLYRDLTVKALDWCGQQGFEAVILYTDKPSLYEAYGFRALPLNRYEGTAPAPAIGATAARPFLPANADDLALLQLLLKARSPISTTLSVTTNAAMFLINTQLDADVRISFLEDCQAAIAWKMDGSGRFSLLDVVAAEIPSLAAIFGGLDIASASVEVLFRPDKLDWTGAPQPFESGTVLMLRGLGDDAPHFPAMLSPMADF</sequence>
<dbReference type="EMBL" id="JAILYJ010000017">
    <property type="protein sequence ID" value="MBY4632507.1"/>
    <property type="molecule type" value="Genomic_DNA"/>
</dbReference>
<dbReference type="CDD" id="cd04301">
    <property type="entry name" value="NAT_SF"/>
    <property type="match status" value="1"/>
</dbReference>
<keyword evidence="3" id="KW-1185">Reference proteome</keyword>
<comment type="caution">
    <text evidence="2">The sequence shown here is derived from an EMBL/GenBank/DDBJ whole genome shotgun (WGS) entry which is preliminary data.</text>
</comment>
<proteinExistence type="predicted"/>
<dbReference type="Gene3D" id="3.40.630.30">
    <property type="match status" value="1"/>
</dbReference>
<gene>
    <name evidence="2" type="ORF">K6M89_24825</name>
</gene>
<reference evidence="2 3" key="1">
    <citation type="submission" date="2021-08" db="EMBL/GenBank/DDBJ databases">
        <title>Rhizobium croatiense sp. nov. and Rhizobium redzepovicii sp. nov., two new species isolated from nodules of Phaseolus vulgaris in Croatia.</title>
        <authorList>
            <person name="Rajnovic I."/>
            <person name="Ramirez-Bahena M.H."/>
            <person name="Kajic S."/>
            <person name="Igual M.J."/>
            <person name="Peix A."/>
            <person name="Velazquez E."/>
            <person name="Sikora S."/>
        </authorList>
    </citation>
    <scope>NUCLEOTIDE SEQUENCE [LARGE SCALE GENOMIC DNA]</scope>
    <source>
        <strain evidence="2 3">13T</strain>
    </source>
</reference>
<name>A0ABS7M5W0_9HYPH</name>
<dbReference type="SUPFAM" id="SSF55729">
    <property type="entry name" value="Acyl-CoA N-acyltransferases (Nat)"/>
    <property type="match status" value="1"/>
</dbReference>
<dbReference type="InterPro" id="IPR000182">
    <property type="entry name" value="GNAT_dom"/>
</dbReference>
<dbReference type="Pfam" id="PF13527">
    <property type="entry name" value="Acetyltransf_9"/>
    <property type="match status" value="1"/>
</dbReference>
<evidence type="ECO:0000313" key="2">
    <source>
        <dbReference type="EMBL" id="MBY4632507.1"/>
    </source>
</evidence>
<protein>
    <submittedName>
        <fullName evidence="2">GNAT family N-acetyltransferase</fullName>
    </submittedName>
</protein>
<dbReference type="PROSITE" id="PS51186">
    <property type="entry name" value="GNAT"/>
    <property type="match status" value="1"/>
</dbReference>